<evidence type="ECO:0000256" key="2">
    <source>
        <dbReference type="SAM" id="MobiDB-lite"/>
    </source>
</evidence>
<protein>
    <recommendedName>
        <fullName evidence="3">PARP catalytic domain-containing protein</fullName>
    </recommendedName>
</protein>
<comment type="caution">
    <text evidence="4">The sequence shown here is derived from an EMBL/GenBank/DDBJ whole genome shotgun (WGS) entry which is preliminary data.</text>
</comment>
<reference evidence="4 5" key="1">
    <citation type="submission" date="2020-03" db="EMBL/GenBank/DDBJ databases">
        <title>Dissostichus mawsoni Genome sequencing and assembly.</title>
        <authorList>
            <person name="Park H."/>
        </authorList>
    </citation>
    <scope>NUCLEOTIDE SEQUENCE [LARGE SCALE GENOMIC DNA]</scope>
    <source>
        <strain evidence="4">DM0001</strain>
        <tissue evidence="4">Muscle</tissue>
    </source>
</reference>
<feature type="region of interest" description="Disordered" evidence="2">
    <location>
        <begin position="604"/>
        <end position="625"/>
    </location>
</feature>
<name>A0A7J5YQE5_DISMA</name>
<dbReference type="Proteomes" id="UP000518266">
    <property type="component" value="Unassembled WGS sequence"/>
</dbReference>
<feature type="region of interest" description="Disordered" evidence="2">
    <location>
        <begin position="1"/>
        <end position="89"/>
    </location>
</feature>
<feature type="region of interest" description="Disordered" evidence="2">
    <location>
        <begin position="446"/>
        <end position="481"/>
    </location>
</feature>
<proteinExistence type="inferred from homology"/>
<feature type="compositionally biased region" description="Low complexity" evidence="2">
    <location>
        <begin position="18"/>
        <end position="31"/>
    </location>
</feature>
<feature type="compositionally biased region" description="Pro residues" evidence="2">
    <location>
        <begin position="545"/>
        <end position="554"/>
    </location>
</feature>
<dbReference type="PANTHER" id="PTHR45740:SF17">
    <property type="entry name" value="POLY [ADP-RIBOSE] POLYMERASE TANKYRASE-2-LIKE"/>
    <property type="match status" value="1"/>
</dbReference>
<evidence type="ECO:0000313" key="5">
    <source>
        <dbReference type="Proteomes" id="UP000518266"/>
    </source>
</evidence>
<dbReference type="GO" id="GO:0005634">
    <property type="term" value="C:nucleus"/>
    <property type="evidence" value="ECO:0007669"/>
    <property type="project" value="TreeGrafter"/>
</dbReference>
<evidence type="ECO:0000313" key="4">
    <source>
        <dbReference type="EMBL" id="KAF3850617.1"/>
    </source>
</evidence>
<keyword evidence="5" id="KW-1185">Reference proteome</keyword>
<comment type="similarity">
    <text evidence="1">Belongs to the ARTD/PARP family.</text>
</comment>
<dbReference type="SUPFAM" id="SSF56399">
    <property type="entry name" value="ADP-ribosylation"/>
    <property type="match status" value="1"/>
</dbReference>
<feature type="compositionally biased region" description="Low complexity" evidence="2">
    <location>
        <begin position="503"/>
        <end position="516"/>
    </location>
</feature>
<dbReference type="EMBL" id="JAAKFY010000010">
    <property type="protein sequence ID" value="KAF3850617.1"/>
    <property type="molecule type" value="Genomic_DNA"/>
</dbReference>
<dbReference type="GO" id="GO:1990404">
    <property type="term" value="F:NAD+-protein mono-ADP-ribosyltransferase activity"/>
    <property type="evidence" value="ECO:0007669"/>
    <property type="project" value="TreeGrafter"/>
</dbReference>
<accession>A0A7J5YQE5</accession>
<feature type="compositionally biased region" description="Pro residues" evidence="2">
    <location>
        <begin position="61"/>
        <end position="70"/>
    </location>
</feature>
<dbReference type="Pfam" id="PF00644">
    <property type="entry name" value="PARP"/>
    <property type="match status" value="1"/>
</dbReference>
<dbReference type="GO" id="GO:0003950">
    <property type="term" value="F:NAD+ poly-ADP-ribosyltransferase activity"/>
    <property type="evidence" value="ECO:0007669"/>
    <property type="project" value="InterPro"/>
</dbReference>
<feature type="region of interest" description="Disordered" evidence="2">
    <location>
        <begin position="501"/>
        <end position="576"/>
    </location>
</feature>
<dbReference type="Gene3D" id="3.90.228.10">
    <property type="match status" value="1"/>
</dbReference>
<evidence type="ECO:0000256" key="1">
    <source>
        <dbReference type="ARBA" id="ARBA00024347"/>
    </source>
</evidence>
<dbReference type="InterPro" id="IPR012317">
    <property type="entry name" value="Poly(ADP-ribose)pol_cat_dom"/>
</dbReference>
<sequence length="625" mass="66860">MLIQTHMCLNGEEETSDSLESIEVSSSEETSPAVSPSQDPPHRTPSQRHLPNVIQETEPPSSFPSSPPPLLISFPPLLSEDPQTSTDPLPLLPEDPANIALFVDVSPSADLLNVLPHVDASTTRSHPPPEFPHPFSTAAPTLKVPLSTALTGVPVCVTFQFYTPNQNQNPEETASDPKRLSSPFINAIIHKGFHERHAYIGGMFGAGIYFAENSSKSNQQMLFCRVTLGKSFLQFSAMKMAQAPPGHHSVIGRPSVNGLAYAEYVIYRGEQMCLNGEEETSDSLESIEDPQTSTDPLPLLPEDPANIALFVDVSPSADLLNVLPHVDASTTRSHPPPEFPHPFSTAAPTLKIPLSTALTGVPVCVTFQFYTPNQNQNPEETASDPKRLSSPFINAIIHKGFHERHAYIGGMFGAAALTSLPLPACQVPVPTPSPAASSTSGSFITLALPSSPAPESSSSLPGHSSSDQPPSAGLSGPSANPLPRRLQHIWLMCLNGEEETSDSLESIEVSSSEETSPAVSPSQDPPHRTPSQRHPNVIQETEPPSSLPSSPPPLLISFPPLLSEDPQTSTDPLPLLPEDPANIALFVDVSPSADLLNVLPHVDASTTRSHPLQSFLTLSPRQPPP</sequence>
<evidence type="ECO:0000259" key="3">
    <source>
        <dbReference type="Pfam" id="PF00644"/>
    </source>
</evidence>
<dbReference type="OrthoDB" id="8876502at2759"/>
<organism evidence="4 5">
    <name type="scientific">Dissostichus mawsoni</name>
    <name type="common">Antarctic cod</name>
    <dbReference type="NCBI Taxonomy" id="36200"/>
    <lineage>
        <taxon>Eukaryota</taxon>
        <taxon>Metazoa</taxon>
        <taxon>Chordata</taxon>
        <taxon>Craniata</taxon>
        <taxon>Vertebrata</taxon>
        <taxon>Euteleostomi</taxon>
        <taxon>Actinopterygii</taxon>
        <taxon>Neopterygii</taxon>
        <taxon>Teleostei</taxon>
        <taxon>Neoteleostei</taxon>
        <taxon>Acanthomorphata</taxon>
        <taxon>Eupercaria</taxon>
        <taxon>Perciformes</taxon>
        <taxon>Notothenioidei</taxon>
        <taxon>Nototheniidae</taxon>
        <taxon>Dissostichus</taxon>
    </lineage>
</organism>
<feature type="compositionally biased region" description="Low complexity" evidence="2">
    <location>
        <begin position="446"/>
        <end position="466"/>
    </location>
</feature>
<dbReference type="PANTHER" id="PTHR45740">
    <property type="entry name" value="POLY [ADP-RIBOSE] POLYMERASE"/>
    <property type="match status" value="1"/>
</dbReference>
<dbReference type="AlphaFoldDB" id="A0A7J5YQE5"/>
<dbReference type="InterPro" id="IPR051712">
    <property type="entry name" value="ARTD-AVP"/>
</dbReference>
<feature type="region of interest" description="Disordered" evidence="2">
    <location>
        <begin position="277"/>
        <end position="298"/>
    </location>
</feature>
<dbReference type="Gene3D" id="6.20.320.10">
    <property type="match status" value="1"/>
</dbReference>
<gene>
    <name evidence="4" type="ORF">F7725_012389</name>
</gene>
<feature type="compositionally biased region" description="Acidic residues" evidence="2">
    <location>
        <begin position="277"/>
        <end position="288"/>
    </location>
</feature>
<feature type="domain" description="PARP catalytic" evidence="3">
    <location>
        <begin position="184"/>
        <end position="253"/>
    </location>
</feature>